<reference evidence="2 3" key="1">
    <citation type="submission" date="2023-06" db="EMBL/GenBank/DDBJ databases">
        <authorList>
            <person name="Oyuntsetseg B."/>
            <person name="Kim S.B."/>
        </authorList>
    </citation>
    <scope>NUCLEOTIDE SEQUENCE [LARGE SCALE GENOMIC DNA]</scope>
    <source>
        <strain evidence="2 3">2-15</strain>
    </source>
</reference>
<sequence length="59" mass="6623">MKQPFTDWRKSSRSQNTSNCVEVAVTADLVGIRDTKQREAGHLMATRDGWSAFLAQLGR</sequence>
<feature type="domain" description="DUF397" evidence="1">
    <location>
        <begin position="7"/>
        <end position="57"/>
    </location>
</feature>
<dbReference type="AlphaFoldDB" id="A0A9Y2IGG1"/>
<evidence type="ECO:0000259" key="1">
    <source>
        <dbReference type="Pfam" id="PF04149"/>
    </source>
</evidence>
<organism evidence="2 3">
    <name type="scientific">Amycolatopsis carbonis</name>
    <dbReference type="NCBI Taxonomy" id="715471"/>
    <lineage>
        <taxon>Bacteria</taxon>
        <taxon>Bacillati</taxon>
        <taxon>Actinomycetota</taxon>
        <taxon>Actinomycetes</taxon>
        <taxon>Pseudonocardiales</taxon>
        <taxon>Pseudonocardiaceae</taxon>
        <taxon>Amycolatopsis</taxon>
    </lineage>
</organism>
<name>A0A9Y2IGG1_9PSEU</name>
<gene>
    <name evidence="2" type="ORF">QRX50_45505</name>
</gene>
<proteinExistence type="predicted"/>
<dbReference type="KEGG" id="acab:QRX50_45505"/>
<evidence type="ECO:0000313" key="2">
    <source>
        <dbReference type="EMBL" id="WIX78531.1"/>
    </source>
</evidence>
<dbReference type="EMBL" id="CP127294">
    <property type="protein sequence ID" value="WIX78531.1"/>
    <property type="molecule type" value="Genomic_DNA"/>
</dbReference>
<keyword evidence="3" id="KW-1185">Reference proteome</keyword>
<protein>
    <submittedName>
        <fullName evidence="2">DUF397 domain-containing protein</fullName>
    </submittedName>
</protein>
<accession>A0A9Y2IGG1</accession>
<dbReference type="Pfam" id="PF04149">
    <property type="entry name" value="DUF397"/>
    <property type="match status" value="1"/>
</dbReference>
<evidence type="ECO:0000313" key="3">
    <source>
        <dbReference type="Proteomes" id="UP001236014"/>
    </source>
</evidence>
<dbReference type="Proteomes" id="UP001236014">
    <property type="component" value="Chromosome"/>
</dbReference>
<dbReference type="InterPro" id="IPR007278">
    <property type="entry name" value="DUF397"/>
</dbReference>